<sequence>SEAAKKMAEQVAENLKNNTVDIIEGVNPPKENVKDRKTLWQDTSKGKPGILKLWKDGKWDPVVPDVESVKKETLEQVSKDIEVTKSGLNQKVQEAQNQATGQVNEVKESLQGVSRAISNVQNEQGNIHKKVTQVEQTADMFKQSIELLTKKDTDISSKLHTVEQTVEGTKKTISDVQQTANDVKKTTTEMKEQAGKISEKLTSVETKANKLTNKTTEIEKSVDGIQETVTKVENNQNGFDKRVATVEKNAESITQSVTSVQNTQTDQGKQLHEAKAGWENTAKALEGKVEIKQVEDYVGGFQIPELKNTVTKNAQELIEEIAKKVATQDYNKKTTELERLISANAQGIRLAAIKTEVYTKVQADGRYADKAYVEKQAGRIDVTEKAITSSVQKGDIISAINQTAEVIQIDVAKLKINADTIVQWLTAKGIDADVMKISGDKVTIDKNGITAKMADFFFEDERGQKFSVTPRKNLIPDHDFSHIAFTTLTDYFLKIEYSPTWTIMSNPYIEKPVVNNYEPMVNPMRIDLANWIRFTLFEGVKPGKTYTLSAHFRATTNDNRVNITSKPIMRAVFGTYNSDTPVELGRASKTYDAPSMQTGNIVRYALPFTVPSNYEEGNGYVYIDLFGEGPIHHMQAIAVSGVQLMEGDVPAVYNWDTTHGQVMNGTLPFSTIALGTRDNTMLYDAANNRTRFTSGMELNGNAELLKLNGGDRSGVAFYRNGERRSYIGHLYNNENRFRIESKDPIATTQSIECNGVNVGGGYFGFNAGSIHYTNGSLGTGWYFHDGRWNYVNFTNMTSRT</sequence>
<dbReference type="Gene3D" id="1.10.287.950">
    <property type="entry name" value="Methyl-accepting chemotaxis protein"/>
    <property type="match status" value="1"/>
</dbReference>
<reference evidence="2 3" key="1">
    <citation type="submission" date="2017-09" db="EMBL/GenBank/DDBJ databases">
        <title>Large-scale bioinformatics analysis of Bacillus genomes uncovers conserved roles of natural products in bacterial physiology.</title>
        <authorList>
            <consortium name="Agbiome Team Llc"/>
            <person name="Bleich R.M."/>
            <person name="Grubbs K.J."/>
            <person name="Santa Maria K.C."/>
            <person name="Allen S.E."/>
            <person name="Farag S."/>
            <person name="Shank E.A."/>
            <person name="Bowers A."/>
        </authorList>
    </citation>
    <scope>NUCLEOTIDE SEQUENCE [LARGE SCALE GENOMIC DNA]</scope>
    <source>
        <strain evidence="2 3">AFS021349</strain>
    </source>
</reference>
<evidence type="ECO:0000256" key="1">
    <source>
        <dbReference type="SAM" id="Coils"/>
    </source>
</evidence>
<keyword evidence="1" id="KW-0175">Coiled coil</keyword>
<evidence type="ECO:0008006" key="4">
    <source>
        <dbReference type="Google" id="ProtNLM"/>
    </source>
</evidence>
<comment type="caution">
    <text evidence="2">The sequence shown here is derived from an EMBL/GenBank/DDBJ whole genome shotgun (WGS) entry which is preliminary data.</text>
</comment>
<name>A0A2A8H9Q5_9BACI</name>
<dbReference type="SUPFAM" id="SSF57997">
    <property type="entry name" value="Tropomyosin"/>
    <property type="match status" value="1"/>
</dbReference>
<evidence type="ECO:0000313" key="2">
    <source>
        <dbReference type="EMBL" id="PEP99009.1"/>
    </source>
</evidence>
<feature type="coiled-coil region" evidence="1">
    <location>
        <begin position="78"/>
        <end position="123"/>
    </location>
</feature>
<feature type="non-terminal residue" evidence="2">
    <location>
        <position position="1"/>
    </location>
</feature>
<gene>
    <name evidence="2" type="ORF">CN585_23970</name>
</gene>
<proteinExistence type="predicted"/>
<dbReference type="AlphaFoldDB" id="A0A2A8H9Q5"/>
<evidence type="ECO:0000313" key="3">
    <source>
        <dbReference type="Proteomes" id="UP000220841"/>
    </source>
</evidence>
<organism evidence="2 3">
    <name type="scientific">Bacillus toyonensis</name>
    <dbReference type="NCBI Taxonomy" id="155322"/>
    <lineage>
        <taxon>Bacteria</taxon>
        <taxon>Bacillati</taxon>
        <taxon>Bacillota</taxon>
        <taxon>Bacilli</taxon>
        <taxon>Bacillales</taxon>
        <taxon>Bacillaceae</taxon>
        <taxon>Bacillus</taxon>
        <taxon>Bacillus cereus group</taxon>
    </lineage>
</organism>
<dbReference type="Proteomes" id="UP000220841">
    <property type="component" value="Unassembled WGS sequence"/>
</dbReference>
<protein>
    <recommendedName>
        <fullName evidence="4">Peptidase S74</fullName>
    </recommendedName>
</protein>
<dbReference type="EMBL" id="NUBY01000151">
    <property type="protein sequence ID" value="PEP99009.1"/>
    <property type="molecule type" value="Genomic_DNA"/>
</dbReference>
<accession>A0A2A8H9Q5</accession>